<dbReference type="EMBL" id="CP009807">
    <property type="protein sequence ID" value="ATZ48286.1"/>
    <property type="molecule type" value="Genomic_DNA"/>
</dbReference>
<evidence type="ECO:0000313" key="2">
    <source>
        <dbReference type="EMBL" id="ATZ48286.1"/>
    </source>
</evidence>
<reference evidence="2 3" key="1">
    <citation type="journal article" date="2011" name="PLoS Genet.">
        <title>Genomic analysis of the necrotrophic fungal pathogens Sclerotinia sclerotiorum and Botrytis cinerea.</title>
        <authorList>
            <person name="Amselem J."/>
            <person name="Cuomo C.A."/>
            <person name="van Kan J.A."/>
            <person name="Viaud M."/>
            <person name="Benito E.P."/>
            <person name="Couloux A."/>
            <person name="Coutinho P.M."/>
            <person name="de Vries R.P."/>
            <person name="Dyer P.S."/>
            <person name="Fillinger S."/>
            <person name="Fournier E."/>
            <person name="Gout L."/>
            <person name="Hahn M."/>
            <person name="Kohn L."/>
            <person name="Lapalu N."/>
            <person name="Plummer K.M."/>
            <person name="Pradier J.M."/>
            <person name="Quevillon E."/>
            <person name="Sharon A."/>
            <person name="Simon A."/>
            <person name="ten Have A."/>
            <person name="Tudzynski B."/>
            <person name="Tudzynski P."/>
            <person name="Wincker P."/>
            <person name="Andrew M."/>
            <person name="Anthouard V."/>
            <person name="Beever R.E."/>
            <person name="Beffa R."/>
            <person name="Benoit I."/>
            <person name="Bouzid O."/>
            <person name="Brault B."/>
            <person name="Chen Z."/>
            <person name="Choquer M."/>
            <person name="Collemare J."/>
            <person name="Cotton P."/>
            <person name="Danchin E.G."/>
            <person name="Da Silva C."/>
            <person name="Gautier A."/>
            <person name="Giraud C."/>
            <person name="Giraud T."/>
            <person name="Gonzalez C."/>
            <person name="Grossetete S."/>
            <person name="Guldener U."/>
            <person name="Henrissat B."/>
            <person name="Howlett B.J."/>
            <person name="Kodira C."/>
            <person name="Kretschmer M."/>
            <person name="Lappartient A."/>
            <person name="Leroch M."/>
            <person name="Levis C."/>
            <person name="Mauceli E."/>
            <person name="Neuveglise C."/>
            <person name="Oeser B."/>
            <person name="Pearson M."/>
            <person name="Poulain J."/>
            <person name="Poussereau N."/>
            <person name="Quesneville H."/>
            <person name="Rascle C."/>
            <person name="Schumacher J."/>
            <person name="Segurens B."/>
            <person name="Sexton A."/>
            <person name="Silva E."/>
            <person name="Sirven C."/>
            <person name="Soanes D.M."/>
            <person name="Talbot N.J."/>
            <person name="Templeton M."/>
            <person name="Yandava C."/>
            <person name="Yarden O."/>
            <person name="Zeng Q."/>
            <person name="Rollins J.A."/>
            <person name="Lebrun M.H."/>
            <person name="Dickman M."/>
        </authorList>
    </citation>
    <scope>NUCLEOTIDE SEQUENCE [LARGE SCALE GENOMIC DNA]</scope>
    <source>
        <strain evidence="2 3">B05.10</strain>
    </source>
</reference>
<dbReference type="InterPro" id="IPR036400">
    <property type="entry name" value="Cyt_B5-like_heme/steroid_sf"/>
</dbReference>
<dbReference type="PROSITE" id="PS50255">
    <property type="entry name" value="CYTOCHROME_B5_2"/>
    <property type="match status" value="1"/>
</dbReference>
<name>A0A384JCH6_BOTFB</name>
<dbReference type="KEGG" id="bfu:BCIN_03g05150"/>
<organism evidence="2 3">
    <name type="scientific">Botryotinia fuckeliana (strain B05.10)</name>
    <name type="common">Noble rot fungus</name>
    <name type="synonym">Botrytis cinerea</name>
    <dbReference type="NCBI Taxonomy" id="332648"/>
    <lineage>
        <taxon>Eukaryota</taxon>
        <taxon>Fungi</taxon>
        <taxon>Dikarya</taxon>
        <taxon>Ascomycota</taxon>
        <taxon>Pezizomycotina</taxon>
        <taxon>Leotiomycetes</taxon>
        <taxon>Helotiales</taxon>
        <taxon>Sclerotiniaceae</taxon>
        <taxon>Botrytis</taxon>
    </lineage>
</organism>
<dbReference type="SUPFAM" id="SSF55856">
    <property type="entry name" value="Cytochrome b5-like heme/steroid binding domain"/>
    <property type="match status" value="1"/>
</dbReference>
<dbReference type="Gene3D" id="3.10.120.10">
    <property type="entry name" value="Cytochrome b5-like heme/steroid binding domain"/>
    <property type="match status" value="1"/>
</dbReference>
<protein>
    <recommendedName>
        <fullName evidence="1">Cytochrome b5 heme-binding domain-containing protein</fullName>
    </recommendedName>
</protein>
<reference evidence="2 3" key="2">
    <citation type="journal article" date="2012" name="Eukaryot. Cell">
        <title>Genome update of Botrytis cinerea strains B05.10 and T4.</title>
        <authorList>
            <person name="Staats M."/>
            <person name="van Kan J.A."/>
        </authorList>
    </citation>
    <scope>NUCLEOTIDE SEQUENCE [LARGE SCALE GENOMIC DNA]</scope>
    <source>
        <strain evidence="2 3">B05.10</strain>
    </source>
</reference>
<sequence>MGWITLRKKRSRNITPDVDFQLEEDLKITTRHVENVSLNECSRSQRYPFISPNVSDSELPFIPATAVSQGTSSELGGLLLVIDDVVYDCTEFTTEHPGGKGILEGFAGSDCSWQFWRFHGKKDMEIGRVLRVGRTKGARNKYAEPVKWVGLKSLGDNDW</sequence>
<dbReference type="InterPro" id="IPR001199">
    <property type="entry name" value="Cyt_B5-like_heme/steroid-bd"/>
</dbReference>
<dbReference type="GeneID" id="5441430"/>
<dbReference type="SMART" id="SM01117">
    <property type="entry name" value="Cyt-b5"/>
    <property type="match status" value="1"/>
</dbReference>
<dbReference type="Proteomes" id="UP000001798">
    <property type="component" value="Chromosome 3"/>
</dbReference>
<evidence type="ECO:0000313" key="3">
    <source>
        <dbReference type="Proteomes" id="UP000001798"/>
    </source>
</evidence>
<dbReference type="OrthoDB" id="260519at2759"/>
<gene>
    <name evidence="2" type="ORF">BCIN_03g05150</name>
</gene>
<dbReference type="VEuPathDB" id="FungiDB:Bcin03g05150"/>
<proteinExistence type="predicted"/>
<feature type="domain" description="Cytochrome b5 heme-binding" evidence="1">
    <location>
        <begin position="59"/>
        <end position="136"/>
    </location>
</feature>
<accession>A0A384JCH6</accession>
<keyword evidence="3" id="KW-1185">Reference proteome</keyword>
<dbReference type="RefSeq" id="XP_024547775.1">
    <property type="nucleotide sequence ID" value="XM_024692002.1"/>
</dbReference>
<reference evidence="2 3" key="3">
    <citation type="journal article" date="2017" name="Mol. Plant Pathol.">
        <title>A gapless genome sequence of the fungus Botrytis cinerea.</title>
        <authorList>
            <person name="Van Kan J.A."/>
            <person name="Stassen J.H."/>
            <person name="Mosbach A."/>
            <person name="Van Der Lee T.A."/>
            <person name="Faino L."/>
            <person name="Farmer A.D."/>
            <person name="Papasotiriou D.G."/>
            <person name="Zhou S."/>
            <person name="Seidl M.F."/>
            <person name="Cottam E."/>
            <person name="Edel D."/>
            <person name="Hahn M."/>
            <person name="Schwartz D.C."/>
            <person name="Dietrich R.A."/>
            <person name="Widdison S."/>
            <person name="Scalliet G."/>
        </authorList>
    </citation>
    <scope>NUCLEOTIDE SEQUENCE [LARGE SCALE GENOMIC DNA]</scope>
    <source>
        <strain evidence="2 3">B05.10</strain>
    </source>
</reference>
<evidence type="ECO:0000259" key="1">
    <source>
        <dbReference type="PROSITE" id="PS50255"/>
    </source>
</evidence>
<dbReference type="Pfam" id="PF00173">
    <property type="entry name" value="Cyt-b5"/>
    <property type="match status" value="1"/>
</dbReference>
<dbReference type="AlphaFoldDB" id="A0A384JCH6"/>